<dbReference type="EMBL" id="CAEY01000510">
    <property type="status" value="NOT_ANNOTATED_CDS"/>
    <property type="molecule type" value="Genomic_DNA"/>
</dbReference>
<keyword evidence="1" id="KW-1133">Transmembrane helix</keyword>
<name>T1KSV3_TETUR</name>
<dbReference type="EMBL" id="CAEY01000511">
    <property type="status" value="NOT_ANNOTATED_CDS"/>
    <property type="molecule type" value="Genomic_DNA"/>
</dbReference>
<reference evidence="2" key="2">
    <citation type="submission" date="2015-06" db="UniProtKB">
        <authorList>
            <consortium name="EnsemblMetazoa"/>
        </authorList>
    </citation>
    <scope>IDENTIFICATION</scope>
</reference>
<reference evidence="3" key="1">
    <citation type="submission" date="2011-08" db="EMBL/GenBank/DDBJ databases">
        <authorList>
            <person name="Rombauts S."/>
        </authorList>
    </citation>
    <scope>NUCLEOTIDE SEQUENCE</scope>
    <source>
        <strain evidence="3">London</strain>
    </source>
</reference>
<dbReference type="HOGENOM" id="CLU_2815712_0_0_1"/>
<dbReference type="AlphaFoldDB" id="T1KSV3"/>
<dbReference type="EnsemblMetazoa" id="tetur20g00950.1">
    <property type="protein sequence ID" value="tetur20g00950.1"/>
    <property type="gene ID" value="tetur20g00950"/>
</dbReference>
<feature type="transmembrane region" description="Helical" evidence="1">
    <location>
        <begin position="45"/>
        <end position="64"/>
    </location>
</feature>
<dbReference type="Proteomes" id="UP000015104">
    <property type="component" value="Unassembled WGS sequence"/>
</dbReference>
<organism evidence="2 3">
    <name type="scientific">Tetranychus urticae</name>
    <name type="common">Two-spotted spider mite</name>
    <dbReference type="NCBI Taxonomy" id="32264"/>
    <lineage>
        <taxon>Eukaryota</taxon>
        <taxon>Metazoa</taxon>
        <taxon>Ecdysozoa</taxon>
        <taxon>Arthropoda</taxon>
        <taxon>Chelicerata</taxon>
        <taxon>Arachnida</taxon>
        <taxon>Acari</taxon>
        <taxon>Acariformes</taxon>
        <taxon>Trombidiformes</taxon>
        <taxon>Prostigmata</taxon>
        <taxon>Eleutherengona</taxon>
        <taxon>Raphignathae</taxon>
        <taxon>Tetranychoidea</taxon>
        <taxon>Tetranychidae</taxon>
        <taxon>Tetranychus</taxon>
    </lineage>
</organism>
<evidence type="ECO:0000313" key="3">
    <source>
        <dbReference type="Proteomes" id="UP000015104"/>
    </source>
</evidence>
<sequence length="67" mass="7526">MAIKLAKKVSTRIKKLKGEAGKQSVGTNSFVVCHCYLFSEKSESLIYIISSLWIFLLICFVSIVEII</sequence>
<keyword evidence="1" id="KW-0812">Transmembrane</keyword>
<proteinExistence type="predicted"/>
<keyword evidence="3" id="KW-1185">Reference proteome</keyword>
<evidence type="ECO:0000313" key="2">
    <source>
        <dbReference type="EnsemblMetazoa" id="tetur20g00950.1"/>
    </source>
</evidence>
<accession>T1KSV3</accession>
<protein>
    <submittedName>
        <fullName evidence="2">Uncharacterized protein</fullName>
    </submittedName>
</protein>
<evidence type="ECO:0000256" key="1">
    <source>
        <dbReference type="SAM" id="Phobius"/>
    </source>
</evidence>
<keyword evidence="1" id="KW-0472">Membrane</keyword>